<dbReference type="RefSeq" id="WP_119954103.1">
    <property type="nucleotide sequence ID" value="NZ_QYUR01000002.1"/>
</dbReference>
<proteinExistence type="predicted"/>
<gene>
    <name evidence="2" type="ORF">D3879_10010</name>
</gene>
<dbReference type="AlphaFoldDB" id="A0A418XM54"/>
<feature type="transmembrane region" description="Helical" evidence="1">
    <location>
        <begin position="63"/>
        <end position="82"/>
    </location>
</feature>
<feature type="transmembrane region" description="Helical" evidence="1">
    <location>
        <begin position="38"/>
        <end position="57"/>
    </location>
</feature>
<evidence type="ECO:0000313" key="3">
    <source>
        <dbReference type="Proteomes" id="UP000284021"/>
    </source>
</evidence>
<evidence type="ECO:0000313" key="2">
    <source>
        <dbReference type="EMBL" id="RJG13550.1"/>
    </source>
</evidence>
<dbReference type="EMBL" id="QYUR01000002">
    <property type="protein sequence ID" value="RJG13550.1"/>
    <property type="molecule type" value="Genomic_DNA"/>
</dbReference>
<reference evidence="2 3" key="1">
    <citation type="submission" date="2018-09" db="EMBL/GenBank/DDBJ databases">
        <authorList>
            <person name="Zhu H."/>
        </authorList>
    </citation>
    <scope>NUCLEOTIDE SEQUENCE [LARGE SCALE GENOMIC DNA]</scope>
    <source>
        <strain evidence="2 3">K1S02-6</strain>
    </source>
</reference>
<evidence type="ECO:0000256" key="1">
    <source>
        <dbReference type="SAM" id="Phobius"/>
    </source>
</evidence>
<organism evidence="2 3">
    <name type="scientific">Pseudomonas cavernicola</name>
    <dbReference type="NCBI Taxonomy" id="2320866"/>
    <lineage>
        <taxon>Bacteria</taxon>
        <taxon>Pseudomonadati</taxon>
        <taxon>Pseudomonadota</taxon>
        <taxon>Gammaproteobacteria</taxon>
        <taxon>Pseudomonadales</taxon>
        <taxon>Pseudomonadaceae</taxon>
        <taxon>Pseudomonas</taxon>
    </lineage>
</organism>
<name>A0A418XM54_9PSED</name>
<keyword evidence="1" id="KW-1133">Transmembrane helix</keyword>
<comment type="caution">
    <text evidence="2">The sequence shown here is derived from an EMBL/GenBank/DDBJ whole genome shotgun (WGS) entry which is preliminary data.</text>
</comment>
<keyword evidence="3" id="KW-1185">Reference proteome</keyword>
<keyword evidence="1" id="KW-0812">Transmembrane</keyword>
<protein>
    <submittedName>
        <fullName evidence="2">Uncharacterized protein</fullName>
    </submittedName>
</protein>
<accession>A0A418XM54</accession>
<sequence length="118" mass="12758">MQVNHEGFSATVSGQEAVRALSEIMLTRIREKEKTKRLLIVVTFVLLAIAAFIPLFTPEGREANSYITSAVLAIMALGAIGATKFSIKTPAVEIESEVQQVVNMVNKVGTSYSESNNA</sequence>
<keyword evidence="1" id="KW-0472">Membrane</keyword>
<dbReference type="Proteomes" id="UP000284021">
    <property type="component" value="Unassembled WGS sequence"/>
</dbReference>